<dbReference type="Proteomes" id="UP000701801">
    <property type="component" value="Unassembled WGS sequence"/>
</dbReference>
<protein>
    <submittedName>
        <fullName evidence="1">Uncharacterized protein</fullName>
    </submittedName>
</protein>
<dbReference type="OrthoDB" id="407832at2759"/>
<name>A0A9N9Q5N6_9HELO</name>
<gene>
    <name evidence="1" type="ORF">HYALB_00008391</name>
</gene>
<evidence type="ECO:0000313" key="1">
    <source>
        <dbReference type="EMBL" id="CAG8975632.1"/>
    </source>
</evidence>
<evidence type="ECO:0000313" key="2">
    <source>
        <dbReference type="Proteomes" id="UP000701801"/>
    </source>
</evidence>
<keyword evidence="2" id="KW-1185">Reference proteome</keyword>
<sequence>MRMVCVDWLSKTSHPTTINPSPISYLAKTSLRCPFHVIANISYAPSRKQPDLSIGSQPITFIPNKAREEREVRPHIQPKYEKGDIMVRGLTAYQAEILNKSGYCGIMVALGYSVGVPFSCRTGCLLSIYRAHGPVLLELVMW</sequence>
<organism evidence="1 2">
    <name type="scientific">Hymenoscyphus albidus</name>
    <dbReference type="NCBI Taxonomy" id="595503"/>
    <lineage>
        <taxon>Eukaryota</taxon>
        <taxon>Fungi</taxon>
        <taxon>Dikarya</taxon>
        <taxon>Ascomycota</taxon>
        <taxon>Pezizomycotina</taxon>
        <taxon>Leotiomycetes</taxon>
        <taxon>Helotiales</taxon>
        <taxon>Helotiaceae</taxon>
        <taxon>Hymenoscyphus</taxon>
    </lineage>
</organism>
<comment type="caution">
    <text evidence="1">The sequence shown here is derived from an EMBL/GenBank/DDBJ whole genome shotgun (WGS) entry which is preliminary data.</text>
</comment>
<reference evidence="1" key="1">
    <citation type="submission" date="2021-07" db="EMBL/GenBank/DDBJ databases">
        <authorList>
            <person name="Durling M."/>
        </authorList>
    </citation>
    <scope>NUCLEOTIDE SEQUENCE</scope>
</reference>
<accession>A0A9N9Q5N6</accession>
<proteinExistence type="predicted"/>
<dbReference type="EMBL" id="CAJVRM010000144">
    <property type="protein sequence ID" value="CAG8975632.1"/>
    <property type="molecule type" value="Genomic_DNA"/>
</dbReference>
<dbReference type="AlphaFoldDB" id="A0A9N9Q5N6"/>